<dbReference type="Gene3D" id="3.40.50.1240">
    <property type="entry name" value="Phosphoglycerate mutase-like"/>
    <property type="match status" value="1"/>
</dbReference>
<dbReference type="PANTHER" id="PTHR48100:SF1">
    <property type="entry name" value="HISTIDINE PHOSPHATASE FAMILY PROTEIN-RELATED"/>
    <property type="match status" value="1"/>
</dbReference>
<dbReference type="EMBL" id="FNUC01000003">
    <property type="protein sequence ID" value="SEE58990.1"/>
    <property type="molecule type" value="Genomic_DNA"/>
</dbReference>
<dbReference type="Pfam" id="PF00300">
    <property type="entry name" value="His_Phos_1"/>
    <property type="match status" value="1"/>
</dbReference>
<dbReference type="CDD" id="cd09279">
    <property type="entry name" value="RNase_HI_like"/>
    <property type="match status" value="1"/>
</dbReference>
<dbReference type="InterPro" id="IPR012337">
    <property type="entry name" value="RNaseH-like_sf"/>
</dbReference>
<dbReference type="Gene3D" id="3.30.420.10">
    <property type="entry name" value="Ribonuclease H-like superfamily/Ribonuclease H"/>
    <property type="match status" value="1"/>
</dbReference>
<dbReference type="SUPFAM" id="SSF53098">
    <property type="entry name" value="Ribonuclease H-like"/>
    <property type="match status" value="1"/>
</dbReference>
<evidence type="ECO:0000259" key="1">
    <source>
        <dbReference type="PROSITE" id="PS50879"/>
    </source>
</evidence>
<dbReference type="GO" id="GO:0005737">
    <property type="term" value="C:cytoplasm"/>
    <property type="evidence" value="ECO:0007669"/>
    <property type="project" value="TreeGrafter"/>
</dbReference>
<name>A0A1H5K2V1_9ACTN</name>
<dbReference type="InterPro" id="IPR050275">
    <property type="entry name" value="PGM_Phosphatase"/>
</dbReference>
<dbReference type="GO" id="GO:0003676">
    <property type="term" value="F:nucleic acid binding"/>
    <property type="evidence" value="ECO:0007669"/>
    <property type="project" value="InterPro"/>
</dbReference>
<dbReference type="GO" id="GO:0016791">
    <property type="term" value="F:phosphatase activity"/>
    <property type="evidence" value="ECO:0007669"/>
    <property type="project" value="TreeGrafter"/>
</dbReference>
<feature type="domain" description="RNase H type-1" evidence="1">
    <location>
        <begin position="1"/>
        <end position="133"/>
    </location>
</feature>
<proteinExistence type="predicted"/>
<dbReference type="STRING" id="561176.SAMN04488561_1863"/>
<dbReference type="GO" id="GO:0004523">
    <property type="term" value="F:RNA-DNA hybrid ribonuclease activity"/>
    <property type="evidence" value="ECO:0007669"/>
    <property type="project" value="InterPro"/>
</dbReference>
<keyword evidence="3" id="KW-1185">Reference proteome</keyword>
<dbReference type="Proteomes" id="UP000181980">
    <property type="component" value="Unassembled WGS sequence"/>
</dbReference>
<dbReference type="CDD" id="cd07067">
    <property type="entry name" value="HP_PGM_like"/>
    <property type="match status" value="1"/>
</dbReference>
<dbReference type="InterPro" id="IPR036397">
    <property type="entry name" value="RNaseH_sf"/>
</dbReference>
<evidence type="ECO:0000313" key="3">
    <source>
        <dbReference type="Proteomes" id="UP000181980"/>
    </source>
</evidence>
<protein>
    <submittedName>
        <fullName evidence="2">Probable phosphoglycerate mutase</fullName>
    </submittedName>
</protein>
<dbReference type="InterPro" id="IPR013078">
    <property type="entry name" value="His_Pase_superF_clade-1"/>
</dbReference>
<dbReference type="OrthoDB" id="5296884at2"/>
<dbReference type="PROSITE" id="PS50879">
    <property type="entry name" value="RNASE_H_1"/>
    <property type="match status" value="1"/>
</dbReference>
<sequence>MTRQLVVEADGGSRGNPGPAAYGAVVRDAATGEVLAEVAETIGIATNNVAEYRGLLAGLRAAHDIDPGAVVAARLDSKLVVEQLSGRWQIKNAELGSLAAEAGGVFPPGRVTYTWVPRAENAHADRLVNLALDGKPVPGPAPVVKLTAWSPDLGPPTTLYVVRHGQTSLTAARRFSGGGVPGPSLDDTGREQAARAAELLSGSGAVAVVASPMVRTRETAAVIGRRLGVAPVVDDEWREADFGEWEGLTLAEIGDRHPDALSNWFGATTASPPGGESLDDVALRVGAARDALLAAYPGQPVVVVTHSIPMRTLTRLALGAPPESLFRLLPSPGSVTELQYYADGSTAVPSFGHRP</sequence>
<dbReference type="Pfam" id="PF13456">
    <property type="entry name" value="RVT_3"/>
    <property type="match status" value="1"/>
</dbReference>
<dbReference type="SUPFAM" id="SSF53254">
    <property type="entry name" value="Phosphoglycerate mutase-like"/>
    <property type="match status" value="1"/>
</dbReference>
<dbReference type="RefSeq" id="WP_069110803.1">
    <property type="nucleotide sequence ID" value="NZ_FNUC01000003.1"/>
</dbReference>
<accession>A0A1H5K2V1</accession>
<organism evidence="2 3">
    <name type="scientific">Jiangella alba</name>
    <dbReference type="NCBI Taxonomy" id="561176"/>
    <lineage>
        <taxon>Bacteria</taxon>
        <taxon>Bacillati</taxon>
        <taxon>Actinomycetota</taxon>
        <taxon>Actinomycetes</taxon>
        <taxon>Jiangellales</taxon>
        <taxon>Jiangellaceae</taxon>
        <taxon>Jiangella</taxon>
    </lineage>
</organism>
<dbReference type="InterPro" id="IPR002156">
    <property type="entry name" value="RNaseH_domain"/>
</dbReference>
<reference evidence="3" key="1">
    <citation type="submission" date="2016-10" db="EMBL/GenBank/DDBJ databases">
        <authorList>
            <person name="Varghese N."/>
            <person name="Submissions S."/>
        </authorList>
    </citation>
    <scope>NUCLEOTIDE SEQUENCE [LARGE SCALE GENOMIC DNA]</scope>
    <source>
        <strain evidence="3">DSM 45237</strain>
    </source>
</reference>
<dbReference type="InterPro" id="IPR029033">
    <property type="entry name" value="His_PPase_superfam"/>
</dbReference>
<dbReference type="SMART" id="SM00855">
    <property type="entry name" value="PGAM"/>
    <property type="match status" value="1"/>
</dbReference>
<gene>
    <name evidence="2" type="ORF">SAMN04488561_1863</name>
</gene>
<dbReference type="AlphaFoldDB" id="A0A1H5K2V1"/>
<dbReference type="PANTHER" id="PTHR48100">
    <property type="entry name" value="BROAD-SPECIFICITY PHOSPHATASE YOR283W-RELATED"/>
    <property type="match status" value="1"/>
</dbReference>
<evidence type="ECO:0000313" key="2">
    <source>
        <dbReference type="EMBL" id="SEE58990.1"/>
    </source>
</evidence>